<keyword evidence="4" id="KW-1185">Reference proteome</keyword>
<evidence type="ECO:0000256" key="2">
    <source>
        <dbReference type="SAM" id="Phobius"/>
    </source>
</evidence>
<evidence type="ECO:0000256" key="1">
    <source>
        <dbReference type="SAM" id="MobiDB-lite"/>
    </source>
</evidence>
<evidence type="ECO:0000313" key="3">
    <source>
        <dbReference type="EMBL" id="KAK2704277.1"/>
    </source>
</evidence>
<accession>A0AA88KV05</accession>
<evidence type="ECO:0000313" key="4">
    <source>
        <dbReference type="Proteomes" id="UP001187531"/>
    </source>
</evidence>
<gene>
    <name evidence="3" type="ORF">QYM36_016618</name>
</gene>
<keyword evidence="2" id="KW-0812">Transmembrane</keyword>
<dbReference type="EMBL" id="JAVRJZ010000021">
    <property type="protein sequence ID" value="KAK2704277.1"/>
    <property type="molecule type" value="Genomic_DNA"/>
</dbReference>
<organism evidence="3 4">
    <name type="scientific">Artemia franciscana</name>
    <name type="common">Brine shrimp</name>
    <name type="synonym">Artemia sanfranciscana</name>
    <dbReference type="NCBI Taxonomy" id="6661"/>
    <lineage>
        <taxon>Eukaryota</taxon>
        <taxon>Metazoa</taxon>
        <taxon>Ecdysozoa</taxon>
        <taxon>Arthropoda</taxon>
        <taxon>Crustacea</taxon>
        <taxon>Branchiopoda</taxon>
        <taxon>Anostraca</taxon>
        <taxon>Artemiidae</taxon>
        <taxon>Artemia</taxon>
    </lineage>
</organism>
<keyword evidence="2" id="KW-0472">Membrane</keyword>
<feature type="region of interest" description="Disordered" evidence="1">
    <location>
        <begin position="169"/>
        <end position="191"/>
    </location>
</feature>
<name>A0AA88KV05_ARTSF</name>
<comment type="caution">
    <text evidence="3">The sequence shown here is derived from an EMBL/GenBank/DDBJ whole genome shotgun (WGS) entry which is preliminary data.</text>
</comment>
<dbReference type="AlphaFoldDB" id="A0AA88KV05"/>
<sequence length="352" mass="41339">MFFFKVIYAAVLFVPLCATFWWAKQKYQTRKRDRIANIYKTEENDDRHKKRVADQEKKIHRPAKMILEQAGQLATQGENVSSRKDELKERVTEQGKKIRILEKMVLEQAEHLATQGENMGSGKDELKKRVAEQEKKLYRLEKMVLEQEEQLAKLRENMSSRIDVHKERVAEQDKKNHGLEKKVTRQAKKQKQEEQQERIFRLIQEVANQDFDENFLNLGLLGDSLKNPQDSDSDESFIPKIIYKTEENDDRVNKRAADQEKKIHRPEEVVLEQAEKLATQGKSTSSRIDELKERVGEQEKQNLLTRKMVLEQAEQVETQRGNISSRINVLKERVAEQEKKYVDKPKILTKGL</sequence>
<keyword evidence="2" id="KW-1133">Transmembrane helix</keyword>
<dbReference type="Proteomes" id="UP001187531">
    <property type="component" value="Unassembled WGS sequence"/>
</dbReference>
<proteinExistence type="predicted"/>
<feature type="compositionally biased region" description="Basic and acidic residues" evidence="1">
    <location>
        <begin position="169"/>
        <end position="183"/>
    </location>
</feature>
<feature type="transmembrane region" description="Helical" evidence="2">
    <location>
        <begin position="6"/>
        <end position="23"/>
    </location>
</feature>
<reference evidence="3" key="1">
    <citation type="submission" date="2023-07" db="EMBL/GenBank/DDBJ databases">
        <title>Chromosome-level genome assembly of Artemia franciscana.</title>
        <authorList>
            <person name="Jo E."/>
        </authorList>
    </citation>
    <scope>NUCLEOTIDE SEQUENCE</scope>
    <source>
        <tissue evidence="3">Whole body</tissue>
    </source>
</reference>
<protein>
    <submittedName>
        <fullName evidence="3">Uncharacterized protein</fullName>
    </submittedName>
</protein>